<feature type="transmembrane region" description="Helical" evidence="1">
    <location>
        <begin position="81"/>
        <end position="104"/>
    </location>
</feature>
<feature type="transmembrane region" description="Helical" evidence="1">
    <location>
        <begin position="204"/>
        <end position="225"/>
    </location>
</feature>
<protein>
    <recommendedName>
        <fullName evidence="4">Dolichyl-phosphate-mannose-protein mannosyltransferase</fullName>
    </recommendedName>
</protein>
<keyword evidence="1" id="KW-1133">Transmembrane helix</keyword>
<dbReference type="Proteomes" id="UP000183315">
    <property type="component" value="Unassembled WGS sequence"/>
</dbReference>
<dbReference type="STRING" id="1043493.SAMN05421637_1708"/>
<keyword evidence="1" id="KW-0812">Transmembrane</keyword>
<evidence type="ECO:0000313" key="3">
    <source>
        <dbReference type="Proteomes" id="UP000183315"/>
    </source>
</evidence>
<feature type="transmembrane region" description="Helical" evidence="1">
    <location>
        <begin position="311"/>
        <end position="331"/>
    </location>
</feature>
<feature type="transmembrane region" description="Helical" evidence="1">
    <location>
        <begin position="166"/>
        <end position="192"/>
    </location>
</feature>
<feature type="transmembrane region" description="Helical" evidence="1">
    <location>
        <begin position="337"/>
        <end position="357"/>
    </location>
</feature>
<gene>
    <name evidence="2" type="ORF">SAMN05421637_1708</name>
</gene>
<organism evidence="2 3">
    <name type="scientific">Demequina mangrovi</name>
    <dbReference type="NCBI Taxonomy" id="1043493"/>
    <lineage>
        <taxon>Bacteria</taxon>
        <taxon>Bacillati</taxon>
        <taxon>Actinomycetota</taxon>
        <taxon>Actinomycetes</taxon>
        <taxon>Micrococcales</taxon>
        <taxon>Demequinaceae</taxon>
        <taxon>Demequina</taxon>
    </lineage>
</organism>
<accession>A0A1H6YET7</accession>
<dbReference type="AlphaFoldDB" id="A0A1H6YET7"/>
<feature type="transmembrane region" description="Helical" evidence="1">
    <location>
        <begin position="281"/>
        <end position="299"/>
    </location>
</feature>
<evidence type="ECO:0000313" key="2">
    <source>
        <dbReference type="EMBL" id="SEJ39793.1"/>
    </source>
</evidence>
<name>A0A1H6YET7_9MICO</name>
<dbReference type="EMBL" id="FNZI01000003">
    <property type="protein sequence ID" value="SEJ39793.1"/>
    <property type="molecule type" value="Genomic_DNA"/>
</dbReference>
<feature type="transmembrane region" description="Helical" evidence="1">
    <location>
        <begin position="137"/>
        <end position="154"/>
    </location>
</feature>
<keyword evidence="3" id="KW-1185">Reference proteome</keyword>
<evidence type="ECO:0000256" key="1">
    <source>
        <dbReference type="SAM" id="Phobius"/>
    </source>
</evidence>
<keyword evidence="1" id="KW-0472">Membrane</keyword>
<reference evidence="3" key="1">
    <citation type="submission" date="2016-10" db="EMBL/GenBank/DDBJ databases">
        <authorList>
            <person name="Varghese N."/>
        </authorList>
    </citation>
    <scope>NUCLEOTIDE SEQUENCE [LARGE SCALE GENOMIC DNA]</scope>
    <source>
        <strain evidence="3">DSM 24868</strain>
    </source>
</reference>
<evidence type="ECO:0008006" key="4">
    <source>
        <dbReference type="Google" id="ProtNLM"/>
    </source>
</evidence>
<feature type="transmembrane region" description="Helical" evidence="1">
    <location>
        <begin position="377"/>
        <end position="396"/>
    </location>
</feature>
<sequence length="420" mass="44288">MASMVRADVTRVRAWAGRRGAADLATALLWASFGAALVRNLMNLQGARWALTDWAINYEAGFVRRGLFGQVALELSRATGLSLVVIAASVSIVAFASLLTLGLMATRRRLLRPWAVPSAALLGGAVYFETNILRKDVLLLALMAASLAVLGSRMRLRWKLVGVNVAAVTAVLIHESFLAVCLPALTVVAWALIRRAGADGMHRLASYVALAPAWAAGCAVTVFSVPPRGVDVVWGAWFEGGASTGMAGAVPDVVTHALDALTWDAQDAVGLSASALGSRGAWLWFPILAVAVAVTIASMPRIGAGAGAEGLWPGSQAALVVVVVGGSGMLWVAGIDWGRWIVLACMTLAMVWCWHVATSPSASAPQRRAREARVPRWVIPAALLFFSTGGFAEWSVRDYVSATPIVQIPVLAWHVLEGLG</sequence>
<proteinExistence type="predicted"/>
<feature type="transmembrane region" description="Helical" evidence="1">
    <location>
        <begin position="21"/>
        <end position="42"/>
    </location>
</feature>